<reference evidence="1" key="1">
    <citation type="submission" date="2022-09" db="EMBL/GenBank/DDBJ databases">
        <title>A Global Phylogenomic Analysis of the Shiitake Genus Lentinula.</title>
        <authorList>
            <consortium name="DOE Joint Genome Institute"/>
            <person name="Sierra-Patev S."/>
            <person name="Min B."/>
            <person name="Naranjo-Ortiz M."/>
            <person name="Looney B."/>
            <person name="Konkel Z."/>
            <person name="Slot J.C."/>
            <person name="Sakamoto Y."/>
            <person name="Steenwyk J.L."/>
            <person name="Rokas A."/>
            <person name="Carro J."/>
            <person name="Camarero S."/>
            <person name="Ferreira P."/>
            <person name="Molpeceres G."/>
            <person name="Ruiz-Duenas F.J."/>
            <person name="Serrano A."/>
            <person name="Henrissat B."/>
            <person name="Drula E."/>
            <person name="Hughes K.W."/>
            <person name="Mata J.L."/>
            <person name="Ishikawa N.K."/>
            <person name="Vargas-Isla R."/>
            <person name="Ushijima S."/>
            <person name="Smith C.A."/>
            <person name="Ahrendt S."/>
            <person name="Andreopoulos W."/>
            <person name="He G."/>
            <person name="Labutti K."/>
            <person name="Lipzen A."/>
            <person name="Ng V."/>
            <person name="Riley R."/>
            <person name="Sandor L."/>
            <person name="Barry K."/>
            <person name="Martinez A.T."/>
            <person name="Xiao Y."/>
            <person name="Gibbons J.G."/>
            <person name="Terashima K."/>
            <person name="Grigoriev I.V."/>
            <person name="Hibbett D.S."/>
        </authorList>
    </citation>
    <scope>NUCLEOTIDE SEQUENCE</scope>
    <source>
        <strain evidence="1">TMI1499</strain>
    </source>
</reference>
<keyword evidence="2" id="KW-1185">Reference proteome</keyword>
<proteinExistence type="predicted"/>
<sequence>MAYDATIGALEIGILIAGVLFGVITAQVYIHHQSFPNESIWIKHGMVDLMWVIELGHTICVFHAIYFYTVTHFGDTDVIGVLPVSVGAAVVLHGLVLLIGIVQGFFTYRIALFTGKPHIIPALSGILMFCQVLAVYTLSAQLITVATKSLKDFMDKWEWLMFTVLILRAIADVLISGSLVYHLVHSRDGAYRSTVAIVDKLILWSIGQSFQPPVSPSTDESVSETGIVTSMLGILSIIFYLTLKNTYAWLALLMLLPKVFSNTMLANMNSRVKLRNMSRSEVDSTGVFALGAFAASIPRITVAVPFGPMSVDVRTEIESDVRVSTYDTSWTENASSTEQADQKKPDLTV</sequence>
<comment type="caution">
    <text evidence="1">The sequence shown here is derived from an EMBL/GenBank/DDBJ whole genome shotgun (WGS) entry which is preliminary data.</text>
</comment>
<gene>
    <name evidence="1" type="ORF">F5876DRAFT_64270</name>
</gene>
<name>A0ACC1U5T5_9AGAR</name>
<protein>
    <submittedName>
        <fullName evidence="1">Uncharacterized protein</fullName>
    </submittedName>
</protein>
<organism evidence="1 2">
    <name type="scientific">Lentinula aff. lateritia</name>
    <dbReference type="NCBI Taxonomy" id="2804960"/>
    <lineage>
        <taxon>Eukaryota</taxon>
        <taxon>Fungi</taxon>
        <taxon>Dikarya</taxon>
        <taxon>Basidiomycota</taxon>
        <taxon>Agaricomycotina</taxon>
        <taxon>Agaricomycetes</taxon>
        <taxon>Agaricomycetidae</taxon>
        <taxon>Agaricales</taxon>
        <taxon>Marasmiineae</taxon>
        <taxon>Omphalotaceae</taxon>
        <taxon>Lentinula</taxon>
    </lineage>
</organism>
<evidence type="ECO:0000313" key="2">
    <source>
        <dbReference type="Proteomes" id="UP001163835"/>
    </source>
</evidence>
<accession>A0ACC1U5T5</accession>
<evidence type="ECO:0000313" key="1">
    <source>
        <dbReference type="EMBL" id="KAJ3812070.1"/>
    </source>
</evidence>
<dbReference type="EMBL" id="MU795035">
    <property type="protein sequence ID" value="KAJ3812070.1"/>
    <property type="molecule type" value="Genomic_DNA"/>
</dbReference>
<dbReference type="Proteomes" id="UP001163835">
    <property type="component" value="Unassembled WGS sequence"/>
</dbReference>